<dbReference type="NCBIfam" id="TIGR01891">
    <property type="entry name" value="amidohydrolases"/>
    <property type="match status" value="1"/>
</dbReference>
<dbReference type="GO" id="GO:0016787">
    <property type="term" value="F:hydrolase activity"/>
    <property type="evidence" value="ECO:0007669"/>
    <property type="project" value="UniProtKB-KW"/>
</dbReference>
<dbReference type="AlphaFoldDB" id="A0A1G9YEL4"/>
<dbReference type="Gene3D" id="3.30.70.360">
    <property type="match status" value="1"/>
</dbReference>
<dbReference type="PIRSF" id="PIRSF005962">
    <property type="entry name" value="Pept_M20D_amidohydro"/>
    <property type="match status" value="1"/>
</dbReference>
<dbReference type="SUPFAM" id="SSF55031">
    <property type="entry name" value="Bacterial exopeptidase dimerisation domain"/>
    <property type="match status" value="1"/>
</dbReference>
<dbReference type="PANTHER" id="PTHR11014">
    <property type="entry name" value="PEPTIDASE M20 FAMILY MEMBER"/>
    <property type="match status" value="1"/>
</dbReference>
<dbReference type="Gene3D" id="3.40.630.10">
    <property type="entry name" value="Zn peptidases"/>
    <property type="match status" value="1"/>
</dbReference>
<feature type="domain" description="Peptidase M20 dimerisation" evidence="2">
    <location>
        <begin position="198"/>
        <end position="293"/>
    </location>
</feature>
<feature type="binding site" evidence="1">
    <location>
        <position position="113"/>
    </location>
    <ligand>
        <name>Mn(2+)</name>
        <dbReference type="ChEBI" id="CHEBI:29035"/>
        <label>2</label>
    </ligand>
</feature>
<dbReference type="PANTHER" id="PTHR11014:SF63">
    <property type="entry name" value="METALLOPEPTIDASE, PUTATIVE (AFU_ORTHOLOGUE AFUA_6G09600)-RELATED"/>
    <property type="match status" value="1"/>
</dbReference>
<name>A0A1G9YEL4_9ACTN</name>
<dbReference type="InterPro" id="IPR011650">
    <property type="entry name" value="Peptidase_M20_dimer"/>
</dbReference>
<dbReference type="SUPFAM" id="SSF53187">
    <property type="entry name" value="Zn-dependent exopeptidases"/>
    <property type="match status" value="1"/>
</dbReference>
<comment type="cofactor">
    <cofactor evidence="1">
        <name>Mn(2+)</name>
        <dbReference type="ChEBI" id="CHEBI:29035"/>
    </cofactor>
    <text evidence="1">The Mn(2+) ion enhances activity.</text>
</comment>
<dbReference type="OrthoDB" id="9777385at2"/>
<accession>A0A1G9YEL4</accession>
<dbReference type="RefSeq" id="WP_093783163.1">
    <property type="nucleotide sequence ID" value="NZ_FNIE01000002.1"/>
</dbReference>
<dbReference type="GO" id="GO:0046872">
    <property type="term" value="F:metal ion binding"/>
    <property type="evidence" value="ECO:0007669"/>
    <property type="project" value="UniProtKB-KW"/>
</dbReference>
<organism evidence="3 4">
    <name type="scientific">Actinacidiphila guanduensis</name>
    <dbReference type="NCBI Taxonomy" id="310781"/>
    <lineage>
        <taxon>Bacteria</taxon>
        <taxon>Bacillati</taxon>
        <taxon>Actinomycetota</taxon>
        <taxon>Actinomycetes</taxon>
        <taxon>Kitasatosporales</taxon>
        <taxon>Streptomycetaceae</taxon>
        <taxon>Actinacidiphila</taxon>
    </lineage>
</organism>
<dbReference type="InterPro" id="IPR002933">
    <property type="entry name" value="Peptidase_M20"/>
</dbReference>
<keyword evidence="3" id="KW-0378">Hydrolase</keyword>
<evidence type="ECO:0000256" key="1">
    <source>
        <dbReference type="PIRSR" id="PIRSR005962-1"/>
    </source>
</evidence>
<keyword evidence="4" id="KW-1185">Reference proteome</keyword>
<feature type="binding site" evidence="1">
    <location>
        <position position="149"/>
    </location>
    <ligand>
        <name>Mn(2+)</name>
        <dbReference type="ChEBI" id="CHEBI:29035"/>
        <label>2</label>
    </ligand>
</feature>
<dbReference type="EMBL" id="FNIE01000002">
    <property type="protein sequence ID" value="SDN07534.1"/>
    <property type="molecule type" value="Genomic_DNA"/>
</dbReference>
<evidence type="ECO:0000259" key="2">
    <source>
        <dbReference type="Pfam" id="PF07687"/>
    </source>
</evidence>
<evidence type="ECO:0000313" key="3">
    <source>
        <dbReference type="EMBL" id="SDN07534.1"/>
    </source>
</evidence>
<feature type="binding site" evidence="1">
    <location>
        <position position="115"/>
    </location>
    <ligand>
        <name>Mn(2+)</name>
        <dbReference type="ChEBI" id="CHEBI:29035"/>
        <label>2</label>
    </ligand>
</feature>
<dbReference type="InterPro" id="IPR017439">
    <property type="entry name" value="Amidohydrolase"/>
</dbReference>
<dbReference type="InterPro" id="IPR036264">
    <property type="entry name" value="Bact_exopeptidase_dim_dom"/>
</dbReference>
<proteinExistence type="predicted"/>
<sequence>MSDEAASAVLAGLDALRGDVEDWYRDLHAHPELGFAEHRTAAEVAGKLRACGYEVTTGIGGTGVVGVLVHGTGPVVLLRAELDALPLRERTGLPYASRAGGDGAEGRAVMHACGHDVHMACLLGAAHLMAAAPGAWQGTLVVLFQPAEESGAGARAMIADGLAERIPAPDIALAQHVFHAPAGYVGTRAGSFLAAADTLRVVLHGRGAHGSKPEASVDPVVLAAMVVLRLQTIVARELAAAEQAVVTVGSIRAGEGANVIPESAELLVNVRAFDEDVRARVIEAVGRMVRAECAASRAPREPEIEHLSSFPATRNDPEATARVAAAFGRHFADAVRAERLTPSDDFTEIPRALGAPSTFWVIGGTDPAAYAAAERAGTLAADVPVNHSPRFAPVLQPTLDTGVRALVVAALAWLAPPAA</sequence>
<dbReference type="Pfam" id="PF07687">
    <property type="entry name" value="M20_dimer"/>
    <property type="match status" value="1"/>
</dbReference>
<reference evidence="3 4" key="1">
    <citation type="submission" date="2016-10" db="EMBL/GenBank/DDBJ databases">
        <authorList>
            <person name="de Groot N.N."/>
        </authorList>
    </citation>
    <scope>NUCLEOTIDE SEQUENCE [LARGE SCALE GENOMIC DNA]</scope>
    <source>
        <strain evidence="3 4">CGMCC 4.2022</strain>
    </source>
</reference>
<keyword evidence="1" id="KW-0479">Metal-binding</keyword>
<keyword evidence="1" id="KW-0464">Manganese</keyword>
<protein>
    <submittedName>
        <fullName evidence="3">Hippurate hydrolase</fullName>
    </submittedName>
</protein>
<feature type="binding site" evidence="1">
    <location>
        <position position="176"/>
    </location>
    <ligand>
        <name>Mn(2+)</name>
        <dbReference type="ChEBI" id="CHEBI:29035"/>
        <label>2</label>
    </ligand>
</feature>
<evidence type="ECO:0000313" key="4">
    <source>
        <dbReference type="Proteomes" id="UP000199341"/>
    </source>
</evidence>
<gene>
    <name evidence="3" type="ORF">SAMN05216259_102530</name>
</gene>
<dbReference type="Pfam" id="PF01546">
    <property type="entry name" value="Peptidase_M20"/>
    <property type="match status" value="1"/>
</dbReference>
<dbReference type="STRING" id="310781.SAMN05216259_102530"/>
<dbReference type="Proteomes" id="UP000199341">
    <property type="component" value="Unassembled WGS sequence"/>
</dbReference>